<evidence type="ECO:0000313" key="10">
    <source>
        <dbReference type="Proteomes" id="UP001200642"/>
    </source>
</evidence>
<evidence type="ECO:0000256" key="1">
    <source>
        <dbReference type="ARBA" id="ARBA00008136"/>
    </source>
</evidence>
<name>A0AAE3ESC1_9FLAO</name>
<dbReference type="SUPFAM" id="SSF143081">
    <property type="entry name" value="BB1717-like"/>
    <property type="match status" value="1"/>
</dbReference>
<evidence type="ECO:0000313" key="9">
    <source>
        <dbReference type="EMBL" id="MCG2459475.1"/>
    </source>
</evidence>
<dbReference type="Gene3D" id="3.90.1680.10">
    <property type="entry name" value="SOS response associated peptidase-like"/>
    <property type="match status" value="1"/>
</dbReference>
<keyword evidence="5" id="KW-0190">Covalent protein-DNA linkage</keyword>
<sequence length="205" mass="24296">MCYRTRLNAELEEVEKSFDAHFLEKERYAPKEEINAFSYAPYPIITDENSKEILFYEWGLIPFWSKDDSIKKYTLNAKIETLDKKPSYRNSVNKRCLVIADGFYEWQWLDAKGKEKQKYLIRPKGQEVFAFAGIYSQWTDPETEKEIGTFSIVTTEANELMSEIHNNKKRMPIVLREKDRGNWLSDMDYSDFAFPYETELVAKKC</sequence>
<evidence type="ECO:0000256" key="4">
    <source>
        <dbReference type="ARBA" id="ARBA00022801"/>
    </source>
</evidence>
<organism evidence="9 10">
    <name type="scientific">Cerina litoralis</name>
    <dbReference type="NCBI Taxonomy" id="2874477"/>
    <lineage>
        <taxon>Bacteria</taxon>
        <taxon>Pseudomonadati</taxon>
        <taxon>Bacteroidota</taxon>
        <taxon>Flavobacteriia</taxon>
        <taxon>Flavobacteriales</taxon>
        <taxon>Flavobacteriaceae</taxon>
        <taxon>Cerina</taxon>
    </lineage>
</organism>
<dbReference type="GO" id="GO:0008233">
    <property type="term" value="F:peptidase activity"/>
    <property type="evidence" value="ECO:0007669"/>
    <property type="project" value="UniProtKB-KW"/>
</dbReference>
<keyword evidence="10" id="KW-1185">Reference proteome</keyword>
<proteinExistence type="inferred from homology"/>
<keyword evidence="6" id="KW-0238">DNA-binding</keyword>
<dbReference type="EMBL" id="JAIRBC010000002">
    <property type="protein sequence ID" value="MCG2459475.1"/>
    <property type="molecule type" value="Genomic_DNA"/>
</dbReference>
<accession>A0AAE3ESC1</accession>
<keyword evidence="7" id="KW-0456">Lyase</keyword>
<comment type="caution">
    <text evidence="9">The sequence shown here is derived from an EMBL/GenBank/DDBJ whole genome shotgun (WGS) entry which is preliminary data.</text>
</comment>
<evidence type="ECO:0000256" key="3">
    <source>
        <dbReference type="ARBA" id="ARBA00022763"/>
    </source>
</evidence>
<protein>
    <recommendedName>
        <fullName evidence="8">Abasic site processing protein</fullName>
        <ecNumber evidence="8">3.4.-.-</ecNumber>
    </recommendedName>
</protein>
<dbReference type="Proteomes" id="UP001200642">
    <property type="component" value="Unassembled WGS sequence"/>
</dbReference>
<reference evidence="9" key="1">
    <citation type="submission" date="2023-02" db="EMBL/GenBank/DDBJ databases">
        <title>Genome of Flavobacteriaceae gen. nov. sp. strain F89.</title>
        <authorList>
            <person name="Wang Y."/>
        </authorList>
    </citation>
    <scope>NUCLEOTIDE SEQUENCE</scope>
    <source>
        <strain evidence="9">F89</strain>
    </source>
</reference>
<dbReference type="EC" id="3.4.-.-" evidence="8"/>
<evidence type="ECO:0000256" key="6">
    <source>
        <dbReference type="ARBA" id="ARBA00023125"/>
    </source>
</evidence>
<gene>
    <name evidence="9" type="ORF">K8352_01795</name>
</gene>
<dbReference type="Pfam" id="PF02586">
    <property type="entry name" value="SRAP"/>
    <property type="match status" value="1"/>
</dbReference>
<dbReference type="RefSeq" id="WP_317900621.1">
    <property type="nucleotide sequence ID" value="NZ_JAIRBC010000002.1"/>
</dbReference>
<dbReference type="GO" id="GO:0016829">
    <property type="term" value="F:lyase activity"/>
    <property type="evidence" value="ECO:0007669"/>
    <property type="project" value="UniProtKB-KW"/>
</dbReference>
<evidence type="ECO:0000256" key="7">
    <source>
        <dbReference type="ARBA" id="ARBA00023239"/>
    </source>
</evidence>
<comment type="similarity">
    <text evidence="1 8">Belongs to the SOS response-associated peptidase family.</text>
</comment>
<keyword evidence="3" id="KW-0227">DNA damage</keyword>
<evidence type="ECO:0000256" key="8">
    <source>
        <dbReference type="RuleBase" id="RU364100"/>
    </source>
</evidence>
<dbReference type="InterPro" id="IPR003738">
    <property type="entry name" value="SRAP"/>
</dbReference>
<dbReference type="GO" id="GO:0003697">
    <property type="term" value="F:single-stranded DNA binding"/>
    <property type="evidence" value="ECO:0007669"/>
    <property type="project" value="InterPro"/>
</dbReference>
<dbReference type="PANTHER" id="PTHR13604">
    <property type="entry name" value="DC12-RELATED"/>
    <property type="match status" value="1"/>
</dbReference>
<keyword evidence="4 8" id="KW-0378">Hydrolase</keyword>
<dbReference type="InterPro" id="IPR036590">
    <property type="entry name" value="SRAP-like"/>
</dbReference>
<keyword evidence="2 8" id="KW-0645">Protease</keyword>
<dbReference type="GO" id="GO:0006508">
    <property type="term" value="P:proteolysis"/>
    <property type="evidence" value="ECO:0007669"/>
    <property type="project" value="UniProtKB-KW"/>
</dbReference>
<dbReference type="AlphaFoldDB" id="A0AAE3ESC1"/>
<evidence type="ECO:0000256" key="2">
    <source>
        <dbReference type="ARBA" id="ARBA00022670"/>
    </source>
</evidence>
<dbReference type="PANTHER" id="PTHR13604:SF0">
    <property type="entry name" value="ABASIC SITE PROCESSING PROTEIN HMCES"/>
    <property type="match status" value="1"/>
</dbReference>
<dbReference type="GO" id="GO:0106300">
    <property type="term" value="P:protein-DNA covalent cross-linking repair"/>
    <property type="evidence" value="ECO:0007669"/>
    <property type="project" value="InterPro"/>
</dbReference>
<evidence type="ECO:0000256" key="5">
    <source>
        <dbReference type="ARBA" id="ARBA00023124"/>
    </source>
</evidence>